<dbReference type="EMBL" id="CADEBC010000045">
    <property type="protein sequence ID" value="CAB3220477.1"/>
    <property type="molecule type" value="Genomic_DNA"/>
</dbReference>
<sequence length="439" mass="49030">MNVCYVWDDKLIDFCDQLPAVMGRAKVVHCLIQAYGLHNKVKVVRSTPATYEELKEFHSELYLDHLKTFIDVDDDYMTSVQDEEYGIGYDCAPVSNMFGLVSHIAGSSVTASKCLVMGLADVAINWCGGWHHANRFGAEGFCYVNDVVIAIEKLRKKFSKVLYIDLDVHHGNGVQDAYNISKSVFTLSFHKYEPGFYPGTGGLNDIGTLSGTGYSCNMPLHAGYTDDTMEYAFEKVFNLVYSHFAPDAIVIQCGADALAHDPNGGAALTARSYCKCVRMVLDKRKPSMLLGGGGYQHSNAARLWTCITAMVAGVELDEQIPEHIYWPEYGPTYTIAIDPTLIKDANKSCYIEDCINTIKGNLEKYLGKSSHAEPVVKRLKSKIENAKETLRLDSKKIHKDKNKFRNTSVGIHNMVKHAQDQTNHRSKIVDKSDVYDFVE</sequence>
<accession>A0A8S0YPC9</accession>
<keyword evidence="6" id="KW-0963">Cytoplasm</keyword>
<evidence type="ECO:0000259" key="21">
    <source>
        <dbReference type="Pfam" id="PF00850"/>
    </source>
</evidence>
<evidence type="ECO:0000313" key="25">
    <source>
        <dbReference type="Proteomes" id="UP000494256"/>
    </source>
</evidence>
<keyword evidence="10 17" id="KW-0156">Chromatin regulator</keyword>
<evidence type="ECO:0000256" key="16">
    <source>
        <dbReference type="ARBA" id="ARBA00049416"/>
    </source>
</evidence>
<dbReference type="OrthoDB" id="73273at2759"/>
<keyword evidence="24" id="KW-1185">Reference proteome</keyword>
<dbReference type="GO" id="GO:0141221">
    <property type="term" value="F:histone deacetylase activity, hydrolytic mechanism"/>
    <property type="evidence" value="ECO:0007669"/>
    <property type="project" value="UniProtKB-EC"/>
</dbReference>
<dbReference type="GO" id="GO:0005737">
    <property type="term" value="C:cytoplasm"/>
    <property type="evidence" value="ECO:0007669"/>
    <property type="project" value="UniProtKB-SubCell"/>
</dbReference>
<evidence type="ECO:0000256" key="3">
    <source>
        <dbReference type="ARBA" id="ARBA00004286"/>
    </source>
</evidence>
<evidence type="ECO:0000256" key="1">
    <source>
        <dbReference type="ARBA" id="ARBA00001968"/>
    </source>
</evidence>
<evidence type="ECO:0000256" key="14">
    <source>
        <dbReference type="ARBA" id="ARBA00049136"/>
    </source>
</evidence>
<comment type="cofactor">
    <cofactor evidence="1">
        <name>a divalent metal cation</name>
        <dbReference type="ChEBI" id="CHEBI:60240"/>
    </cofactor>
</comment>
<evidence type="ECO:0000313" key="24">
    <source>
        <dbReference type="Proteomes" id="UP000494106"/>
    </source>
</evidence>
<feature type="domain" description="Histone deacetylase" evidence="21">
    <location>
        <begin position="21"/>
        <end position="309"/>
    </location>
</feature>
<feature type="binding site" evidence="20">
    <location>
        <position position="256"/>
    </location>
    <ligand>
        <name>a divalent metal cation</name>
        <dbReference type="ChEBI" id="CHEBI:60240"/>
    </ligand>
</feature>
<dbReference type="EMBL" id="CADEBD010000327">
    <property type="protein sequence ID" value="CAB3246264.1"/>
    <property type="molecule type" value="Genomic_DNA"/>
</dbReference>
<evidence type="ECO:0000256" key="8">
    <source>
        <dbReference type="ARBA" id="ARBA00022723"/>
    </source>
</evidence>
<keyword evidence="9 17" id="KW-0378">Hydrolase</keyword>
<keyword evidence="12 17" id="KW-0804">Transcription</keyword>
<dbReference type="GO" id="GO:0046872">
    <property type="term" value="F:metal ion binding"/>
    <property type="evidence" value="ECO:0007669"/>
    <property type="project" value="UniProtKB-KW"/>
</dbReference>
<name>A0A8S0YPC9_ARCPL</name>
<feature type="binding site" evidence="20">
    <location>
        <position position="169"/>
    </location>
    <ligand>
        <name>a divalent metal cation</name>
        <dbReference type="ChEBI" id="CHEBI:60240"/>
    </ligand>
</feature>
<keyword evidence="5" id="KW-0158">Chromosome</keyword>
<proteinExistence type="inferred from homology"/>
<dbReference type="Proteomes" id="UP000494106">
    <property type="component" value="Unassembled WGS sequence"/>
</dbReference>
<dbReference type="InterPro" id="IPR023801">
    <property type="entry name" value="His_deacetylse_dom"/>
</dbReference>
<feature type="binding site" evidence="19">
    <location>
        <position position="295"/>
    </location>
    <ligand>
        <name>substrate</name>
    </ligand>
</feature>
<feature type="binding site" evidence="19">
    <location>
        <position position="90"/>
    </location>
    <ligand>
        <name>substrate</name>
    </ligand>
</feature>
<keyword evidence="11 17" id="KW-0805">Transcription regulation</keyword>
<evidence type="ECO:0000256" key="13">
    <source>
        <dbReference type="ARBA" id="ARBA00023242"/>
    </source>
</evidence>
<comment type="catalytic activity">
    <reaction evidence="14">
        <text>N(6)-acetyl-L-lysyl-[protein] + H2O = L-lysyl-[protein] + acetate</text>
        <dbReference type="Rhea" id="RHEA:58108"/>
        <dbReference type="Rhea" id="RHEA-COMP:9752"/>
        <dbReference type="Rhea" id="RHEA-COMP:10731"/>
        <dbReference type="ChEBI" id="CHEBI:15377"/>
        <dbReference type="ChEBI" id="CHEBI:29969"/>
        <dbReference type="ChEBI" id="CHEBI:30089"/>
        <dbReference type="ChEBI" id="CHEBI:61930"/>
    </reaction>
    <physiologicalReaction direction="left-to-right" evidence="14">
        <dbReference type="Rhea" id="RHEA:58109"/>
    </physiologicalReaction>
</comment>
<comment type="catalytic activity">
    <reaction evidence="16">
        <text>N(6)-acetyl-L-lysyl-[histone] + H2O = L-lysyl-[histone] + acetate</text>
        <dbReference type="Rhea" id="RHEA:58196"/>
        <dbReference type="Rhea" id="RHEA-COMP:9845"/>
        <dbReference type="Rhea" id="RHEA-COMP:11338"/>
        <dbReference type="ChEBI" id="CHEBI:15377"/>
        <dbReference type="ChEBI" id="CHEBI:29969"/>
        <dbReference type="ChEBI" id="CHEBI:30089"/>
        <dbReference type="ChEBI" id="CHEBI:61930"/>
        <dbReference type="EC" id="3.5.1.98"/>
    </reaction>
    <physiologicalReaction direction="left-to-right" evidence="16">
        <dbReference type="Rhea" id="RHEA:58197"/>
    </physiologicalReaction>
</comment>
<gene>
    <name evidence="23" type="ORF">APLA_LOCUS11445</name>
    <name evidence="22" type="ORF">APLA_LOCUS305</name>
</gene>
<evidence type="ECO:0000313" key="22">
    <source>
        <dbReference type="EMBL" id="CAB3220477.1"/>
    </source>
</evidence>
<dbReference type="PIRSF" id="PIRSF037913">
    <property type="entry name" value="His_deacetylse_1"/>
    <property type="match status" value="1"/>
</dbReference>
<dbReference type="AlphaFoldDB" id="A0A8S0YPC9"/>
<dbReference type="InterPro" id="IPR023696">
    <property type="entry name" value="Ureohydrolase_dom_sf"/>
</dbReference>
<feature type="binding site" evidence="20">
    <location>
        <position position="167"/>
    </location>
    <ligand>
        <name>a divalent metal cation</name>
        <dbReference type="ChEBI" id="CHEBI:60240"/>
    </ligand>
</feature>
<evidence type="ECO:0000256" key="12">
    <source>
        <dbReference type="ARBA" id="ARBA00023163"/>
    </source>
</evidence>
<comment type="catalytic activity">
    <reaction evidence="15">
        <text>N(6)-(2E)-butenoyl-L-lysyl-[protein] + H2O = (2E)-2-butenoate + L-lysyl-[protein]</text>
        <dbReference type="Rhea" id="RHEA:69172"/>
        <dbReference type="Rhea" id="RHEA-COMP:9752"/>
        <dbReference type="Rhea" id="RHEA-COMP:13707"/>
        <dbReference type="ChEBI" id="CHEBI:15377"/>
        <dbReference type="ChEBI" id="CHEBI:29969"/>
        <dbReference type="ChEBI" id="CHEBI:35899"/>
        <dbReference type="ChEBI" id="CHEBI:137954"/>
    </reaction>
    <physiologicalReaction direction="left-to-right" evidence="15">
        <dbReference type="Rhea" id="RHEA:69173"/>
    </physiologicalReaction>
</comment>
<evidence type="ECO:0000256" key="15">
    <source>
        <dbReference type="ARBA" id="ARBA00049193"/>
    </source>
</evidence>
<feature type="binding site" evidence="19">
    <location>
        <position position="140"/>
    </location>
    <ligand>
        <name>substrate</name>
    </ligand>
</feature>
<evidence type="ECO:0000256" key="19">
    <source>
        <dbReference type="PIRSR" id="PIRSR037913-2"/>
    </source>
</evidence>
<comment type="caution">
    <text evidence="22">The sequence shown here is derived from an EMBL/GenBank/DDBJ whole genome shotgun (WGS) entry which is preliminary data.</text>
</comment>
<evidence type="ECO:0000256" key="11">
    <source>
        <dbReference type="ARBA" id="ARBA00023015"/>
    </source>
</evidence>
<dbReference type="PANTHER" id="PTHR10625:SF14">
    <property type="entry name" value="HISTONE DEACETYLASE 8"/>
    <property type="match status" value="1"/>
</dbReference>
<evidence type="ECO:0000256" key="9">
    <source>
        <dbReference type="ARBA" id="ARBA00022801"/>
    </source>
</evidence>
<comment type="subcellular location">
    <subcellularLocation>
        <location evidence="3">Chromosome</location>
    </subcellularLocation>
    <subcellularLocation>
        <location evidence="4">Cytoplasm</location>
    </subcellularLocation>
    <subcellularLocation>
        <location evidence="2 17">Nucleus</location>
    </subcellularLocation>
</comment>
<dbReference type="PRINTS" id="PR01270">
    <property type="entry name" value="HDASUPER"/>
</dbReference>
<comment type="similarity">
    <text evidence="17">Belongs to the histone deacetylase family. HD Type 1 subfamily.</text>
</comment>
<evidence type="ECO:0000256" key="7">
    <source>
        <dbReference type="ARBA" id="ARBA00022491"/>
    </source>
</evidence>
<dbReference type="GO" id="GO:0005634">
    <property type="term" value="C:nucleus"/>
    <property type="evidence" value="ECO:0007669"/>
    <property type="project" value="UniProtKB-SubCell"/>
</dbReference>
<organism evidence="22 24">
    <name type="scientific">Arctia plantaginis</name>
    <name type="common">Wood tiger moth</name>
    <name type="synonym">Phalaena plantaginis</name>
    <dbReference type="NCBI Taxonomy" id="874455"/>
    <lineage>
        <taxon>Eukaryota</taxon>
        <taxon>Metazoa</taxon>
        <taxon>Ecdysozoa</taxon>
        <taxon>Arthropoda</taxon>
        <taxon>Hexapoda</taxon>
        <taxon>Insecta</taxon>
        <taxon>Pterygota</taxon>
        <taxon>Neoptera</taxon>
        <taxon>Endopterygota</taxon>
        <taxon>Lepidoptera</taxon>
        <taxon>Glossata</taxon>
        <taxon>Ditrysia</taxon>
        <taxon>Noctuoidea</taxon>
        <taxon>Erebidae</taxon>
        <taxon>Arctiinae</taxon>
        <taxon>Arctia</taxon>
    </lineage>
</organism>
<reference evidence="24 25" key="1">
    <citation type="submission" date="2020-04" db="EMBL/GenBank/DDBJ databases">
        <authorList>
            <person name="Wallbank WR R."/>
            <person name="Pardo Diaz C."/>
            <person name="Kozak K."/>
            <person name="Martin S."/>
            <person name="Jiggins C."/>
            <person name="Moest M."/>
            <person name="Warren A I."/>
            <person name="Byers J.R.P. K."/>
            <person name="Montejo-Kovacevich G."/>
            <person name="Yen C E."/>
        </authorList>
    </citation>
    <scope>NUCLEOTIDE SEQUENCE [LARGE SCALE GENOMIC DNA]</scope>
</reference>
<dbReference type="Pfam" id="PF00850">
    <property type="entry name" value="Hist_deacetyl"/>
    <property type="match status" value="1"/>
</dbReference>
<dbReference type="GO" id="GO:0005694">
    <property type="term" value="C:chromosome"/>
    <property type="evidence" value="ECO:0007669"/>
    <property type="project" value="UniProtKB-SubCell"/>
</dbReference>
<keyword evidence="13 17" id="KW-0539">Nucleus</keyword>
<evidence type="ECO:0000256" key="4">
    <source>
        <dbReference type="ARBA" id="ARBA00004496"/>
    </source>
</evidence>
<evidence type="ECO:0000256" key="20">
    <source>
        <dbReference type="PIRSR" id="PIRSR037913-3"/>
    </source>
</evidence>
<evidence type="ECO:0000256" key="10">
    <source>
        <dbReference type="ARBA" id="ARBA00022853"/>
    </source>
</evidence>
<dbReference type="InterPro" id="IPR003084">
    <property type="entry name" value="HDAC_I/II"/>
</dbReference>
<evidence type="ECO:0000256" key="2">
    <source>
        <dbReference type="ARBA" id="ARBA00004123"/>
    </source>
</evidence>
<dbReference type="PANTHER" id="PTHR10625">
    <property type="entry name" value="HISTONE DEACETYLASE HDAC1-RELATED"/>
    <property type="match status" value="1"/>
</dbReference>
<evidence type="ECO:0000313" key="23">
    <source>
        <dbReference type="EMBL" id="CAB3246264.1"/>
    </source>
</evidence>
<dbReference type="Proteomes" id="UP000494256">
    <property type="component" value="Unassembled WGS sequence"/>
</dbReference>
<evidence type="ECO:0000256" key="5">
    <source>
        <dbReference type="ARBA" id="ARBA00022454"/>
    </source>
</evidence>
<evidence type="ECO:0000256" key="6">
    <source>
        <dbReference type="ARBA" id="ARBA00022490"/>
    </source>
</evidence>
<feature type="active site" description="Proton acceptor" evidence="18">
    <location>
        <position position="132"/>
    </location>
</feature>
<dbReference type="Gene3D" id="3.40.800.20">
    <property type="entry name" value="Histone deacetylase domain"/>
    <property type="match status" value="1"/>
</dbReference>
<dbReference type="EC" id="3.5.1.98" evidence="17"/>
<protein>
    <recommendedName>
        <fullName evidence="17">Histone deacetylase</fullName>
        <ecNumber evidence="17">3.5.1.98</ecNumber>
    </recommendedName>
</protein>
<evidence type="ECO:0000256" key="17">
    <source>
        <dbReference type="PIRNR" id="PIRNR037913"/>
    </source>
</evidence>
<dbReference type="GO" id="GO:0031507">
    <property type="term" value="P:heterochromatin formation"/>
    <property type="evidence" value="ECO:0007669"/>
    <property type="project" value="TreeGrafter"/>
</dbReference>
<keyword evidence="7" id="KW-0678">Repressor</keyword>
<dbReference type="InterPro" id="IPR037138">
    <property type="entry name" value="His_deacetylse_dom_sf"/>
</dbReference>
<keyword evidence="8 20" id="KW-0479">Metal-binding</keyword>
<dbReference type="PRINTS" id="PR01271">
    <property type="entry name" value="HISDACETLASE"/>
</dbReference>
<evidence type="ECO:0000256" key="18">
    <source>
        <dbReference type="PIRSR" id="PIRSR037913-1"/>
    </source>
</evidence>
<dbReference type="InterPro" id="IPR000286">
    <property type="entry name" value="HDACs"/>
</dbReference>
<dbReference type="SUPFAM" id="SSF52768">
    <property type="entry name" value="Arginase/deacetylase"/>
    <property type="match status" value="1"/>
</dbReference>